<evidence type="ECO:0000256" key="5">
    <source>
        <dbReference type="SAM" id="MobiDB-lite"/>
    </source>
</evidence>
<dbReference type="RefSeq" id="WP_159397217.1">
    <property type="nucleotide sequence ID" value="NZ_CP012673.1"/>
</dbReference>
<sequence>MSAARWRLLLGIVLGVLLAAGCGEHEPGAPAPGPEDQDHEADPDPGQDPDPGAVLVVQPVVWNRADAAVGEVASVVDGSETVVVLGSKGALVLEHGEVASTDPTKVAWRTSAVIPAGDGGGGRWTVGIDAEGGVYRIQPRVGVEGISARYGLERDVVLAAAASGGSAVFGLAEGVAVADGEKVTRYATAPFESLAGSEDGRVAMAGSGVVQAFDPAAGQVTTFTLPGAAHVAFDPEGRLLASTATSLYGEDQDGALALLYEVEEAGASIHGLVTSGDRVWLAVGPELGLLSAGVVVRSTGLGLPLDARLIEASTGDVWAIAGGELLRFSADTSQGDEGALWEQRIRPIMEAACSRCHQPGGPAGIDLSTYATWVSRRTAIQQRVIVERDMPPPGFDFSEADREAVAAWIQGGR</sequence>
<feature type="compositionally biased region" description="Acidic residues" evidence="5">
    <location>
        <begin position="35"/>
        <end position="47"/>
    </location>
</feature>
<evidence type="ECO:0000256" key="1">
    <source>
        <dbReference type="ARBA" id="ARBA00022617"/>
    </source>
</evidence>
<keyword evidence="2 4" id="KW-0479">Metal-binding</keyword>
<dbReference type="GO" id="GO:0046872">
    <property type="term" value="F:metal ion binding"/>
    <property type="evidence" value="ECO:0007669"/>
    <property type="project" value="UniProtKB-KW"/>
</dbReference>
<evidence type="ECO:0000256" key="4">
    <source>
        <dbReference type="PROSITE-ProRule" id="PRU00433"/>
    </source>
</evidence>
<keyword evidence="6" id="KW-0732">Signal</keyword>
<gene>
    <name evidence="8" type="ORF">SOCE26_048300</name>
</gene>
<dbReference type="OrthoDB" id="5481542at2"/>
<accession>A0A2L0EVT2</accession>
<dbReference type="PROSITE" id="PS51257">
    <property type="entry name" value="PROKAR_LIPOPROTEIN"/>
    <property type="match status" value="1"/>
</dbReference>
<dbReference type="GO" id="GO:0020037">
    <property type="term" value="F:heme binding"/>
    <property type="evidence" value="ECO:0007669"/>
    <property type="project" value="InterPro"/>
</dbReference>
<dbReference type="GO" id="GO:0009055">
    <property type="term" value="F:electron transfer activity"/>
    <property type="evidence" value="ECO:0007669"/>
    <property type="project" value="InterPro"/>
</dbReference>
<evidence type="ECO:0000313" key="9">
    <source>
        <dbReference type="Proteomes" id="UP000238348"/>
    </source>
</evidence>
<dbReference type="SUPFAM" id="SSF63829">
    <property type="entry name" value="Calcium-dependent phosphotriesterase"/>
    <property type="match status" value="1"/>
</dbReference>
<proteinExistence type="predicted"/>
<dbReference type="EMBL" id="CP012673">
    <property type="protein sequence ID" value="AUX43382.1"/>
    <property type="molecule type" value="Genomic_DNA"/>
</dbReference>
<organism evidence="8 9">
    <name type="scientific">Sorangium cellulosum</name>
    <name type="common">Polyangium cellulosum</name>
    <dbReference type="NCBI Taxonomy" id="56"/>
    <lineage>
        <taxon>Bacteria</taxon>
        <taxon>Pseudomonadati</taxon>
        <taxon>Myxococcota</taxon>
        <taxon>Polyangia</taxon>
        <taxon>Polyangiales</taxon>
        <taxon>Polyangiaceae</taxon>
        <taxon>Sorangium</taxon>
    </lineage>
</organism>
<dbReference type="SUPFAM" id="SSF46626">
    <property type="entry name" value="Cytochrome c"/>
    <property type="match status" value="1"/>
</dbReference>
<dbReference type="InterPro" id="IPR009056">
    <property type="entry name" value="Cyt_c-like_dom"/>
</dbReference>
<dbReference type="PROSITE" id="PS51007">
    <property type="entry name" value="CYTC"/>
    <property type="match status" value="1"/>
</dbReference>
<evidence type="ECO:0000256" key="6">
    <source>
        <dbReference type="SAM" id="SignalP"/>
    </source>
</evidence>
<protein>
    <recommendedName>
        <fullName evidence="7">Cytochrome c domain-containing protein</fullName>
    </recommendedName>
</protein>
<dbReference type="AlphaFoldDB" id="A0A2L0EVT2"/>
<evidence type="ECO:0000313" key="8">
    <source>
        <dbReference type="EMBL" id="AUX43382.1"/>
    </source>
</evidence>
<dbReference type="InterPro" id="IPR036909">
    <property type="entry name" value="Cyt_c-like_dom_sf"/>
</dbReference>
<feature type="domain" description="Cytochrome c" evidence="7">
    <location>
        <begin position="330"/>
        <end position="413"/>
    </location>
</feature>
<keyword evidence="3 4" id="KW-0408">Iron</keyword>
<reference evidence="8 9" key="1">
    <citation type="submission" date="2015-09" db="EMBL/GenBank/DDBJ databases">
        <title>Sorangium comparison.</title>
        <authorList>
            <person name="Zaburannyi N."/>
            <person name="Bunk B."/>
            <person name="Overmann J."/>
            <person name="Mueller R."/>
        </authorList>
    </citation>
    <scope>NUCLEOTIDE SEQUENCE [LARGE SCALE GENOMIC DNA]</scope>
    <source>
        <strain evidence="8 9">So ce26</strain>
    </source>
</reference>
<keyword evidence="1 4" id="KW-0349">Heme</keyword>
<name>A0A2L0EVT2_SORCE</name>
<dbReference type="Pfam" id="PF13442">
    <property type="entry name" value="Cytochrome_CBB3"/>
    <property type="match status" value="1"/>
</dbReference>
<feature type="region of interest" description="Disordered" evidence="5">
    <location>
        <begin position="25"/>
        <end position="53"/>
    </location>
</feature>
<evidence type="ECO:0000259" key="7">
    <source>
        <dbReference type="PROSITE" id="PS51007"/>
    </source>
</evidence>
<evidence type="ECO:0000256" key="3">
    <source>
        <dbReference type="ARBA" id="ARBA00023004"/>
    </source>
</evidence>
<feature type="signal peptide" evidence="6">
    <location>
        <begin position="1"/>
        <end position="19"/>
    </location>
</feature>
<feature type="chain" id="PRO_5014927684" description="Cytochrome c domain-containing protein" evidence="6">
    <location>
        <begin position="20"/>
        <end position="413"/>
    </location>
</feature>
<dbReference type="Proteomes" id="UP000238348">
    <property type="component" value="Chromosome"/>
</dbReference>
<evidence type="ECO:0000256" key="2">
    <source>
        <dbReference type="ARBA" id="ARBA00022723"/>
    </source>
</evidence>